<organism evidence="1 2">
    <name type="scientific">Dibothriocephalus latus</name>
    <name type="common">Fish tapeworm</name>
    <name type="synonym">Diphyllobothrium latum</name>
    <dbReference type="NCBI Taxonomy" id="60516"/>
    <lineage>
        <taxon>Eukaryota</taxon>
        <taxon>Metazoa</taxon>
        <taxon>Spiralia</taxon>
        <taxon>Lophotrochozoa</taxon>
        <taxon>Platyhelminthes</taxon>
        <taxon>Cestoda</taxon>
        <taxon>Eucestoda</taxon>
        <taxon>Diphyllobothriidea</taxon>
        <taxon>Diphyllobothriidae</taxon>
        <taxon>Dibothriocephalus</taxon>
    </lineage>
</organism>
<dbReference type="EMBL" id="UYRU01014484">
    <property type="protein sequence ID" value="VDK50206.1"/>
    <property type="molecule type" value="Genomic_DNA"/>
</dbReference>
<dbReference type="OrthoDB" id="6682367at2759"/>
<dbReference type="Gene3D" id="3.40.525.10">
    <property type="entry name" value="CRAL-TRIO lipid binding domain"/>
    <property type="match status" value="1"/>
</dbReference>
<dbReference type="Proteomes" id="UP000281553">
    <property type="component" value="Unassembled WGS sequence"/>
</dbReference>
<gene>
    <name evidence="1" type="ORF">DILT_LOCUS1775</name>
</gene>
<evidence type="ECO:0000313" key="1">
    <source>
        <dbReference type="EMBL" id="VDK50206.1"/>
    </source>
</evidence>
<sequence>MMTVLGFTQEGVMCMLMRGEKWTPMIDNMEEAYRATQAWNDTFICDERVQIGGIAFIMDFEGMRKRDLMKMQDMQASKMGTMYFQVGCTPHDHPGCSIDLITLMIQVLC</sequence>
<proteinExistence type="predicted"/>
<reference evidence="1 2" key="1">
    <citation type="submission" date="2018-11" db="EMBL/GenBank/DDBJ databases">
        <authorList>
            <consortium name="Pathogen Informatics"/>
        </authorList>
    </citation>
    <scope>NUCLEOTIDE SEQUENCE [LARGE SCALE GENOMIC DNA]</scope>
</reference>
<keyword evidence="2" id="KW-1185">Reference proteome</keyword>
<dbReference type="AlphaFoldDB" id="A0A3P6QFQ7"/>
<accession>A0A3P6QFQ7</accession>
<evidence type="ECO:0000313" key="2">
    <source>
        <dbReference type="Proteomes" id="UP000281553"/>
    </source>
</evidence>
<name>A0A3P6QFQ7_DIBLA</name>
<dbReference type="InterPro" id="IPR036865">
    <property type="entry name" value="CRAL-TRIO_dom_sf"/>
</dbReference>
<protein>
    <recommendedName>
        <fullName evidence="3">CRAL-TRIO domain-containing protein</fullName>
    </recommendedName>
</protein>
<evidence type="ECO:0008006" key="3">
    <source>
        <dbReference type="Google" id="ProtNLM"/>
    </source>
</evidence>
<dbReference type="SUPFAM" id="SSF52087">
    <property type="entry name" value="CRAL/TRIO domain"/>
    <property type="match status" value="1"/>
</dbReference>